<evidence type="ECO:0000256" key="1">
    <source>
        <dbReference type="SAM" id="Phobius"/>
    </source>
</evidence>
<evidence type="ECO:0000313" key="2">
    <source>
        <dbReference type="EMBL" id="KPV49389.1"/>
    </source>
</evidence>
<dbReference type="AlphaFoldDB" id="A0A0N8PRA6"/>
<keyword evidence="1" id="KW-0472">Membrane</keyword>
<gene>
    <name evidence="2" type="ORF">SE17_32945</name>
</gene>
<evidence type="ECO:0008006" key="4">
    <source>
        <dbReference type="Google" id="ProtNLM"/>
    </source>
</evidence>
<feature type="transmembrane region" description="Helical" evidence="1">
    <location>
        <begin position="7"/>
        <end position="26"/>
    </location>
</feature>
<evidence type="ECO:0000313" key="3">
    <source>
        <dbReference type="Proteomes" id="UP000050509"/>
    </source>
</evidence>
<accession>A0A0N8PRA6</accession>
<feature type="transmembrane region" description="Helical" evidence="1">
    <location>
        <begin position="38"/>
        <end position="64"/>
    </location>
</feature>
<sequence length="144" mass="15337">MKKWIGIGLAVIALITIAFIVASYLYPDFREATRDIAIVILAVFQMIGALLTAALLLAVLYAVFAIKRLATDTIVPKVDLLTNKLDGVMENTKAITGNLKDTTASVGTTTSYVAEQVVSPVIRVSGLIAGVRAAATFLARRGEQ</sequence>
<name>A0A0N8PRA6_9CHLR</name>
<keyword evidence="1" id="KW-1133">Transmembrane helix</keyword>
<proteinExistence type="predicted"/>
<keyword evidence="1" id="KW-0812">Transmembrane</keyword>
<dbReference type="EMBL" id="LJCR01002005">
    <property type="protein sequence ID" value="KPV49389.1"/>
    <property type="molecule type" value="Genomic_DNA"/>
</dbReference>
<protein>
    <recommendedName>
        <fullName evidence="4">DUF948 domain-containing protein</fullName>
    </recommendedName>
</protein>
<dbReference type="Proteomes" id="UP000050509">
    <property type="component" value="Unassembled WGS sequence"/>
</dbReference>
<reference evidence="2 3" key="1">
    <citation type="submission" date="2015-09" db="EMBL/GenBank/DDBJ databases">
        <title>Draft genome sequence of Kouleothrix aurantiaca JCM 19913.</title>
        <authorList>
            <person name="Hemp J."/>
        </authorList>
    </citation>
    <scope>NUCLEOTIDE SEQUENCE [LARGE SCALE GENOMIC DNA]</scope>
    <source>
        <strain evidence="2 3">COM-B</strain>
    </source>
</reference>
<organism evidence="2 3">
    <name type="scientific">Kouleothrix aurantiaca</name>
    <dbReference type="NCBI Taxonomy" id="186479"/>
    <lineage>
        <taxon>Bacteria</taxon>
        <taxon>Bacillati</taxon>
        <taxon>Chloroflexota</taxon>
        <taxon>Chloroflexia</taxon>
        <taxon>Chloroflexales</taxon>
        <taxon>Roseiflexineae</taxon>
        <taxon>Roseiflexaceae</taxon>
        <taxon>Kouleothrix</taxon>
    </lineage>
</organism>
<comment type="caution">
    <text evidence="2">The sequence shown here is derived from an EMBL/GenBank/DDBJ whole genome shotgun (WGS) entry which is preliminary data.</text>
</comment>
<keyword evidence="3" id="KW-1185">Reference proteome</keyword>